<dbReference type="InParanoid" id="A0A0V0R5L0"/>
<feature type="compositionally biased region" description="Basic and acidic residues" evidence="1">
    <location>
        <begin position="28"/>
        <end position="37"/>
    </location>
</feature>
<proteinExistence type="predicted"/>
<dbReference type="EMBL" id="LDAU01000044">
    <property type="protein sequence ID" value="KRX09775.1"/>
    <property type="molecule type" value="Genomic_DNA"/>
</dbReference>
<reference evidence="2 3" key="1">
    <citation type="journal article" date="2015" name="Sci. Rep.">
        <title>Genome of the facultative scuticociliatosis pathogen Pseudocohnilembus persalinus provides insight into its virulence through horizontal gene transfer.</title>
        <authorList>
            <person name="Xiong J."/>
            <person name="Wang G."/>
            <person name="Cheng J."/>
            <person name="Tian M."/>
            <person name="Pan X."/>
            <person name="Warren A."/>
            <person name="Jiang C."/>
            <person name="Yuan D."/>
            <person name="Miao W."/>
        </authorList>
    </citation>
    <scope>NUCLEOTIDE SEQUENCE [LARGE SCALE GENOMIC DNA]</scope>
    <source>
        <strain evidence="2">36N120E</strain>
    </source>
</reference>
<evidence type="ECO:0008006" key="4">
    <source>
        <dbReference type="Google" id="ProtNLM"/>
    </source>
</evidence>
<sequence length="291" mass="34965">MEEEEQQKNISHKCQSNDTNSNSQLQQQKEKTEEKETQQQQETLENLKKQKKQLGIEIFVDIDGTIFNDPSLHVAILSKIKKQSKKNYQELINNQEFLNSILETENMIRPGIKEKLLPFFEEMRKRFNFIHFSIFTSNRQMESYQKIINQLEKNLNIPQIFKSYHLASDYNEKNIKDIELVSPYKYSYIIDNNHTIKTDMVQNLIRVMTFQAPEYLSEQNRKYYQKYLSNQEIDEIIMYKNEKQVLNKNQEINHIPNQERWLNEMESIIQQINIIISDLISQDEELQLKLM</sequence>
<feature type="compositionally biased region" description="Polar residues" evidence="1">
    <location>
        <begin position="8"/>
        <end position="23"/>
    </location>
</feature>
<keyword evidence="3" id="KW-1185">Reference proteome</keyword>
<evidence type="ECO:0000313" key="3">
    <source>
        <dbReference type="Proteomes" id="UP000054937"/>
    </source>
</evidence>
<dbReference type="AlphaFoldDB" id="A0A0V0R5L0"/>
<organism evidence="2 3">
    <name type="scientific">Pseudocohnilembus persalinus</name>
    <name type="common">Ciliate</name>
    <dbReference type="NCBI Taxonomy" id="266149"/>
    <lineage>
        <taxon>Eukaryota</taxon>
        <taxon>Sar</taxon>
        <taxon>Alveolata</taxon>
        <taxon>Ciliophora</taxon>
        <taxon>Intramacronucleata</taxon>
        <taxon>Oligohymenophorea</taxon>
        <taxon>Scuticociliatia</taxon>
        <taxon>Philasterida</taxon>
        <taxon>Pseudocohnilembidae</taxon>
        <taxon>Pseudocohnilembus</taxon>
    </lineage>
</organism>
<name>A0A0V0R5L0_PSEPJ</name>
<evidence type="ECO:0000313" key="2">
    <source>
        <dbReference type="EMBL" id="KRX09775.1"/>
    </source>
</evidence>
<dbReference type="Proteomes" id="UP000054937">
    <property type="component" value="Unassembled WGS sequence"/>
</dbReference>
<protein>
    <recommendedName>
        <fullName evidence="4">HAD-like domain</fullName>
    </recommendedName>
</protein>
<evidence type="ECO:0000256" key="1">
    <source>
        <dbReference type="SAM" id="MobiDB-lite"/>
    </source>
</evidence>
<accession>A0A0V0R5L0</accession>
<gene>
    <name evidence="2" type="ORF">PPERSA_02647</name>
</gene>
<comment type="caution">
    <text evidence="2">The sequence shown here is derived from an EMBL/GenBank/DDBJ whole genome shotgun (WGS) entry which is preliminary data.</text>
</comment>
<feature type="region of interest" description="Disordered" evidence="1">
    <location>
        <begin position="1"/>
        <end position="43"/>
    </location>
</feature>